<accession>K1TQD9</accession>
<organism evidence="2">
    <name type="scientific">human gut metagenome</name>
    <dbReference type="NCBI Taxonomy" id="408170"/>
    <lineage>
        <taxon>unclassified sequences</taxon>
        <taxon>metagenomes</taxon>
        <taxon>organismal metagenomes</taxon>
    </lineage>
</organism>
<feature type="non-terminal residue" evidence="2">
    <location>
        <position position="1"/>
    </location>
</feature>
<comment type="caution">
    <text evidence="2">The sequence shown here is derived from an EMBL/GenBank/DDBJ whole genome shotgun (WGS) entry which is preliminary data.</text>
</comment>
<sequence>RREGIATEFRMRGGTSDVQGVVFAKNGYPFNGSKIDRQFSYSKIDTAMERNNRQALAPERQSAPTLTPSFSYLLDDLLRPRFDPDEAEQTQQEQQHRRRGRRR</sequence>
<dbReference type="EMBL" id="AJWZ01003352">
    <property type="protein sequence ID" value="EKC68470.1"/>
    <property type="molecule type" value="Genomic_DNA"/>
</dbReference>
<evidence type="ECO:0000313" key="2">
    <source>
        <dbReference type="EMBL" id="EKC68470.1"/>
    </source>
</evidence>
<name>K1TQD9_9ZZZZ</name>
<reference evidence="2" key="1">
    <citation type="journal article" date="2013" name="Environ. Microbiol.">
        <title>Microbiota from the distal guts of lean and obese adolescents exhibit partial functional redundancy besides clear differences in community structure.</title>
        <authorList>
            <person name="Ferrer M."/>
            <person name="Ruiz A."/>
            <person name="Lanza F."/>
            <person name="Haange S.B."/>
            <person name="Oberbach A."/>
            <person name="Till H."/>
            <person name="Bargiela R."/>
            <person name="Campoy C."/>
            <person name="Segura M.T."/>
            <person name="Richter M."/>
            <person name="von Bergen M."/>
            <person name="Seifert J."/>
            <person name="Suarez A."/>
        </authorList>
    </citation>
    <scope>NUCLEOTIDE SEQUENCE</scope>
</reference>
<feature type="region of interest" description="Disordered" evidence="1">
    <location>
        <begin position="81"/>
        <end position="103"/>
    </location>
</feature>
<evidence type="ECO:0000256" key="1">
    <source>
        <dbReference type="SAM" id="MobiDB-lite"/>
    </source>
</evidence>
<protein>
    <submittedName>
        <fullName evidence="2">Mobilization protein</fullName>
    </submittedName>
</protein>
<gene>
    <name evidence="2" type="ORF">OBE_04919</name>
</gene>
<proteinExistence type="predicted"/>
<dbReference type="AlphaFoldDB" id="K1TQD9"/>